<dbReference type="PIRSF" id="PIRSF003107">
    <property type="entry name" value="PhoU"/>
    <property type="match status" value="1"/>
</dbReference>
<evidence type="ECO:0000256" key="2">
    <source>
        <dbReference type="ARBA" id="ARBA00008107"/>
    </source>
</evidence>
<dbReference type="Pfam" id="PF01895">
    <property type="entry name" value="PhoU"/>
    <property type="match status" value="2"/>
</dbReference>
<evidence type="ECO:0000259" key="9">
    <source>
        <dbReference type="Pfam" id="PF01895"/>
    </source>
</evidence>
<dbReference type="InterPro" id="IPR026022">
    <property type="entry name" value="PhoU_dom"/>
</dbReference>
<dbReference type="SUPFAM" id="SSF109755">
    <property type="entry name" value="PhoU-like"/>
    <property type="match status" value="1"/>
</dbReference>
<feature type="domain" description="PhoU" evidence="9">
    <location>
        <begin position="22"/>
        <end position="109"/>
    </location>
</feature>
<dbReference type="GO" id="GO:0045936">
    <property type="term" value="P:negative regulation of phosphate metabolic process"/>
    <property type="evidence" value="ECO:0007669"/>
    <property type="project" value="InterPro"/>
</dbReference>
<evidence type="ECO:0000256" key="6">
    <source>
        <dbReference type="ARBA" id="ARBA00022592"/>
    </source>
</evidence>
<dbReference type="PANTHER" id="PTHR42930:SF3">
    <property type="entry name" value="PHOSPHATE-SPECIFIC TRANSPORT SYSTEM ACCESSORY PROTEIN PHOU"/>
    <property type="match status" value="1"/>
</dbReference>
<dbReference type="InterPro" id="IPR028366">
    <property type="entry name" value="PhoU"/>
</dbReference>
<dbReference type="AlphaFoldDB" id="A0A6J4MRV6"/>
<dbReference type="GO" id="GO:0005737">
    <property type="term" value="C:cytoplasm"/>
    <property type="evidence" value="ECO:0007669"/>
    <property type="project" value="UniProtKB-SubCell"/>
</dbReference>
<feature type="domain" description="PhoU" evidence="9">
    <location>
        <begin position="124"/>
        <end position="209"/>
    </location>
</feature>
<reference evidence="10" key="1">
    <citation type="submission" date="2020-02" db="EMBL/GenBank/DDBJ databases">
        <authorList>
            <person name="Meier V. D."/>
        </authorList>
    </citation>
    <scope>NUCLEOTIDE SEQUENCE</scope>
    <source>
        <strain evidence="10">AVDCRST_MAG89</strain>
    </source>
</reference>
<dbReference type="Gene3D" id="1.20.58.220">
    <property type="entry name" value="Phosphate transport system protein phou homolog 2, domain 2"/>
    <property type="match status" value="1"/>
</dbReference>
<evidence type="ECO:0000256" key="1">
    <source>
        <dbReference type="ARBA" id="ARBA00004496"/>
    </source>
</evidence>
<comment type="subcellular location">
    <subcellularLocation>
        <location evidence="1 8">Cytoplasm</location>
    </subcellularLocation>
</comment>
<dbReference type="NCBIfam" id="TIGR02135">
    <property type="entry name" value="phoU_full"/>
    <property type="match status" value="1"/>
</dbReference>
<evidence type="ECO:0000256" key="5">
    <source>
        <dbReference type="ARBA" id="ARBA00022490"/>
    </source>
</evidence>
<keyword evidence="6 8" id="KW-0592">Phosphate transport</keyword>
<keyword evidence="5 8" id="KW-0963">Cytoplasm</keyword>
<accession>A0A6J4MRV6</accession>
<sequence length="238" mass="26833">MSPTPGFRHFHDELAKLKNQLLDMSGLAEDLVTRSLQALRDRDGELAQEVIRRDNDLDAMEVAVDDACLHLLALQQPMARDLRLITMAMKISNDLERVGDHAVNIADAVRHLAEQPIYLEFPEIEEMGRLATEMLSDALDTFVRADPAGAREVCRRDDRVDALHNSLFRILLTHMMEDPRRIGASMSLFLVSRNLERIADLATNIAEDVVFLVEGRSIKHGAERSPDERRSGGERRAS</sequence>
<dbReference type="FunFam" id="1.20.58.220:FF:000004">
    <property type="entry name" value="Phosphate-specific transport system accessory protein PhoU"/>
    <property type="match status" value="1"/>
</dbReference>
<keyword evidence="4 8" id="KW-0813">Transport</keyword>
<evidence type="ECO:0000313" key="10">
    <source>
        <dbReference type="EMBL" id="CAA9367101.1"/>
    </source>
</evidence>
<organism evidence="10">
    <name type="scientific">uncultured Gemmatimonadota bacterium</name>
    <dbReference type="NCBI Taxonomy" id="203437"/>
    <lineage>
        <taxon>Bacteria</taxon>
        <taxon>Pseudomonadati</taxon>
        <taxon>Gemmatimonadota</taxon>
        <taxon>environmental samples</taxon>
    </lineage>
</organism>
<evidence type="ECO:0000256" key="4">
    <source>
        <dbReference type="ARBA" id="ARBA00022448"/>
    </source>
</evidence>
<dbReference type="PANTHER" id="PTHR42930">
    <property type="entry name" value="PHOSPHATE-SPECIFIC TRANSPORT SYSTEM ACCESSORY PROTEIN PHOU"/>
    <property type="match status" value="1"/>
</dbReference>
<evidence type="ECO:0000256" key="8">
    <source>
        <dbReference type="PIRNR" id="PIRNR003107"/>
    </source>
</evidence>
<evidence type="ECO:0000256" key="7">
    <source>
        <dbReference type="ARBA" id="ARBA00056181"/>
    </source>
</evidence>
<gene>
    <name evidence="10" type="ORF">AVDCRST_MAG89-4196</name>
</gene>
<comment type="subunit">
    <text evidence="3 8">Homodimer.</text>
</comment>
<dbReference type="GO" id="GO:0006817">
    <property type="term" value="P:phosphate ion transport"/>
    <property type="evidence" value="ECO:0007669"/>
    <property type="project" value="UniProtKB-KW"/>
</dbReference>
<protein>
    <recommendedName>
        <fullName evidence="8">Phosphate-specific transport system accessory protein PhoU</fullName>
    </recommendedName>
</protein>
<dbReference type="InterPro" id="IPR038078">
    <property type="entry name" value="PhoU-like_sf"/>
</dbReference>
<name>A0A6J4MRV6_9BACT</name>
<comment type="similarity">
    <text evidence="2 8">Belongs to the PhoU family.</text>
</comment>
<dbReference type="GO" id="GO:0030643">
    <property type="term" value="P:intracellular phosphate ion homeostasis"/>
    <property type="evidence" value="ECO:0007669"/>
    <property type="project" value="InterPro"/>
</dbReference>
<dbReference type="EMBL" id="CADCTV010000877">
    <property type="protein sequence ID" value="CAA9367101.1"/>
    <property type="molecule type" value="Genomic_DNA"/>
</dbReference>
<proteinExistence type="inferred from homology"/>
<evidence type="ECO:0000256" key="3">
    <source>
        <dbReference type="ARBA" id="ARBA00011738"/>
    </source>
</evidence>
<comment type="function">
    <text evidence="7 8">Plays a role in the regulation of phosphate uptake.</text>
</comment>